<dbReference type="RefSeq" id="WP_345250113.1">
    <property type="nucleotide sequence ID" value="NZ_BAABHD010000084.1"/>
</dbReference>
<dbReference type="Gene3D" id="2.70.98.70">
    <property type="match status" value="1"/>
</dbReference>
<proteinExistence type="predicted"/>
<evidence type="ECO:0000256" key="2">
    <source>
        <dbReference type="SAM" id="SignalP"/>
    </source>
</evidence>
<organism evidence="4 5">
    <name type="scientific">Nibrella saemangeumensis</name>
    <dbReference type="NCBI Taxonomy" id="1084526"/>
    <lineage>
        <taxon>Bacteria</taxon>
        <taxon>Pseudomonadati</taxon>
        <taxon>Bacteroidota</taxon>
        <taxon>Cytophagia</taxon>
        <taxon>Cytophagales</taxon>
        <taxon>Spirosomataceae</taxon>
        <taxon>Nibrella</taxon>
    </lineage>
</organism>
<evidence type="ECO:0000256" key="1">
    <source>
        <dbReference type="ARBA" id="ARBA00004196"/>
    </source>
</evidence>
<feature type="chain" id="PRO_5045791688" description="Heparinase II/III-like C-terminal domain-containing protein" evidence="2">
    <location>
        <begin position="26"/>
        <end position="628"/>
    </location>
</feature>
<dbReference type="InterPro" id="IPR012480">
    <property type="entry name" value="Hepar_II_III_C"/>
</dbReference>
<keyword evidence="2" id="KW-0732">Signal</keyword>
<comment type="subcellular location">
    <subcellularLocation>
        <location evidence="1">Cell envelope</location>
    </subcellularLocation>
</comment>
<protein>
    <recommendedName>
        <fullName evidence="3">Heparinase II/III-like C-terminal domain-containing protein</fullName>
    </recommendedName>
</protein>
<dbReference type="PANTHER" id="PTHR38045:SF1">
    <property type="entry name" value="HEPARINASE II_III-LIKE PROTEIN"/>
    <property type="match status" value="1"/>
</dbReference>
<dbReference type="PANTHER" id="PTHR38045">
    <property type="entry name" value="CHROMOSOME 1, WHOLE GENOME SHOTGUN SEQUENCE"/>
    <property type="match status" value="1"/>
</dbReference>
<dbReference type="Pfam" id="PF07940">
    <property type="entry name" value="Hepar_II_III_C"/>
    <property type="match status" value="1"/>
</dbReference>
<reference evidence="5" key="1">
    <citation type="journal article" date="2019" name="Int. J. Syst. Evol. Microbiol.">
        <title>The Global Catalogue of Microorganisms (GCM) 10K type strain sequencing project: providing services to taxonomists for standard genome sequencing and annotation.</title>
        <authorList>
            <consortium name="The Broad Institute Genomics Platform"/>
            <consortium name="The Broad Institute Genome Sequencing Center for Infectious Disease"/>
            <person name="Wu L."/>
            <person name="Ma J."/>
        </authorList>
    </citation>
    <scope>NUCLEOTIDE SEQUENCE [LARGE SCALE GENOMIC DNA]</scope>
    <source>
        <strain evidence="5">JCM 17927</strain>
    </source>
</reference>
<accession>A0ABP8NPG5</accession>
<evidence type="ECO:0000313" key="5">
    <source>
        <dbReference type="Proteomes" id="UP001501175"/>
    </source>
</evidence>
<evidence type="ECO:0000259" key="3">
    <source>
        <dbReference type="Pfam" id="PF07940"/>
    </source>
</evidence>
<dbReference type="Gene3D" id="1.50.10.100">
    <property type="entry name" value="Chondroitin AC/alginate lyase"/>
    <property type="match status" value="1"/>
</dbReference>
<dbReference type="Proteomes" id="UP001501175">
    <property type="component" value="Unassembled WGS sequence"/>
</dbReference>
<comment type="caution">
    <text evidence="4">The sequence shown here is derived from an EMBL/GenBank/DDBJ whole genome shotgun (WGS) entry which is preliminary data.</text>
</comment>
<dbReference type="SUPFAM" id="SSF48230">
    <property type="entry name" value="Chondroitin AC/alginate lyase"/>
    <property type="match status" value="1"/>
</dbReference>
<dbReference type="InterPro" id="IPR008929">
    <property type="entry name" value="Chondroitin_lyas"/>
</dbReference>
<feature type="signal peptide" evidence="2">
    <location>
        <begin position="1"/>
        <end position="25"/>
    </location>
</feature>
<dbReference type="EMBL" id="BAABHD010000084">
    <property type="protein sequence ID" value="GAA4470586.1"/>
    <property type="molecule type" value="Genomic_DNA"/>
</dbReference>
<gene>
    <name evidence="4" type="ORF">GCM10023189_59450</name>
</gene>
<name>A0ABP8NPG5_9BACT</name>
<feature type="domain" description="Heparinase II/III-like C-terminal" evidence="3">
    <location>
        <begin position="388"/>
        <end position="588"/>
    </location>
</feature>
<sequence>MKPLIFFLKTALLLCLIRASALAQADPIGPSVKLPDHPRILLLQGEEQALKRTIGANPTWNNFHQAILTECDNLLTVAPVERIQIGRRLLDKSREALRRLFFLSYAYRMTQQPKYLQRGEKELLAISAFSDWNPSHFLDVAEMTMAAAIGYDWLHKGLSAQSRATIKEAILKKGIEPSFDSKYNGFLKVTNNWNQVCNAGMTYGALAIYEDQPELARKVFNRAIETIVLPMKEYAPEGAYPEGYGYWGYGTGFNVMFISALEKAFGKDFGVSQQPGFLKTAGYLANMTGPTGSSFNYSDAGTGGSLQPAMFWFASKLNDPSLLWVERDRLTKDGAGKFVNNRLLPATLIWGGGIDLNNVAEPKSLLWTGGGKNPVALMRSSWSDPAAIFVGLKAGSPSASHAHMDIGSFVMEADGVRWAMDFGMQDYNSLESKGVQLWGRDQNAQRWQVYRYNNFVHNTLTVNNELQVVESFAPMTSTSASPSFTSATTDITQAYKNSLAKANRGIAIVDKAYVVVRDEVETLPKETLVRWTMLTPADVKITAPNRAELTKDGKKLILQVQEPAGITLKTSPTNPSHDYDAPNPGTTLLTFDAPMPASSKGAITVLLLPEKTAGNATKPVQPLAQWPK</sequence>
<evidence type="ECO:0000313" key="4">
    <source>
        <dbReference type="EMBL" id="GAA4470586.1"/>
    </source>
</evidence>
<keyword evidence="5" id="KW-1185">Reference proteome</keyword>